<accession>A0A4Q9N9Z7</accession>
<proteinExistence type="predicted"/>
<dbReference type="Proteomes" id="UP000292957">
    <property type="component" value="Unassembled WGS sequence"/>
</dbReference>
<reference evidence="1" key="1">
    <citation type="submission" date="2019-01" db="EMBL/GenBank/DDBJ databases">
        <title>Draft genome sequences of three monokaryotic isolates of the white-rot basidiomycete fungus Dichomitus squalens.</title>
        <authorList>
            <consortium name="DOE Joint Genome Institute"/>
            <person name="Lopez S.C."/>
            <person name="Andreopoulos B."/>
            <person name="Pangilinan J."/>
            <person name="Lipzen A."/>
            <person name="Riley R."/>
            <person name="Ahrendt S."/>
            <person name="Ng V."/>
            <person name="Barry K."/>
            <person name="Daum C."/>
            <person name="Grigoriev I.V."/>
            <person name="Hilden K.S."/>
            <person name="Makela M.R."/>
            <person name="de Vries R.P."/>
        </authorList>
    </citation>
    <scope>NUCLEOTIDE SEQUENCE [LARGE SCALE GENOMIC DNA]</scope>
    <source>
        <strain evidence="1">OM18370.1</strain>
    </source>
</reference>
<dbReference type="EMBL" id="ML143386">
    <property type="protein sequence ID" value="TBU35866.1"/>
    <property type="molecule type" value="Genomic_DNA"/>
</dbReference>
<sequence>MSQNRVRSSCLGAVTLTLFLSWQLGYTPVPAALLAVSWASLLSEHFGASPGF</sequence>
<dbReference type="AlphaFoldDB" id="A0A4Q9N9Z7"/>
<evidence type="ECO:0000313" key="1">
    <source>
        <dbReference type="EMBL" id="TBU35866.1"/>
    </source>
</evidence>
<gene>
    <name evidence="1" type="ORF">BD311DRAFT_744754</name>
</gene>
<protein>
    <submittedName>
        <fullName evidence="1">Uncharacterized protein</fullName>
    </submittedName>
</protein>
<organism evidence="1">
    <name type="scientific">Dichomitus squalens</name>
    <dbReference type="NCBI Taxonomy" id="114155"/>
    <lineage>
        <taxon>Eukaryota</taxon>
        <taxon>Fungi</taxon>
        <taxon>Dikarya</taxon>
        <taxon>Basidiomycota</taxon>
        <taxon>Agaricomycotina</taxon>
        <taxon>Agaricomycetes</taxon>
        <taxon>Polyporales</taxon>
        <taxon>Polyporaceae</taxon>
        <taxon>Dichomitus</taxon>
    </lineage>
</organism>
<name>A0A4Q9N9Z7_9APHY</name>